<evidence type="ECO:0000313" key="3">
    <source>
        <dbReference type="EMBL" id="JAA61400.1"/>
    </source>
</evidence>
<dbReference type="CDD" id="cd01650">
    <property type="entry name" value="RT_nLTR_like"/>
    <property type="match status" value="1"/>
</dbReference>
<dbReference type="SUPFAM" id="SSF56672">
    <property type="entry name" value="DNA/RNA polymerases"/>
    <property type="match status" value="1"/>
</dbReference>
<feature type="non-terminal residue" evidence="3">
    <location>
        <position position="1"/>
    </location>
</feature>
<name>L7MBK1_RHIPC</name>
<dbReference type="GO" id="GO:0004523">
    <property type="term" value="F:RNA-DNA hybrid ribonuclease activity"/>
    <property type="evidence" value="ECO:0007669"/>
    <property type="project" value="InterPro"/>
</dbReference>
<dbReference type="GO" id="GO:0071897">
    <property type="term" value="P:DNA biosynthetic process"/>
    <property type="evidence" value="ECO:0007669"/>
    <property type="project" value="UniProtKB-ARBA"/>
</dbReference>
<dbReference type="PANTHER" id="PTHR19446">
    <property type="entry name" value="REVERSE TRANSCRIPTASES"/>
    <property type="match status" value="1"/>
</dbReference>
<dbReference type="CDD" id="cd09276">
    <property type="entry name" value="Rnase_HI_RT_non_LTR"/>
    <property type="match status" value="1"/>
</dbReference>
<organism evidence="3">
    <name type="scientific">Rhipicephalus pulchellus</name>
    <name type="common">Yellow backed tick</name>
    <name type="synonym">Dermacentor pulchellus</name>
    <dbReference type="NCBI Taxonomy" id="72859"/>
    <lineage>
        <taxon>Eukaryota</taxon>
        <taxon>Metazoa</taxon>
        <taxon>Ecdysozoa</taxon>
        <taxon>Arthropoda</taxon>
        <taxon>Chelicerata</taxon>
        <taxon>Arachnida</taxon>
        <taxon>Acari</taxon>
        <taxon>Parasitiformes</taxon>
        <taxon>Ixodida</taxon>
        <taxon>Ixodoidea</taxon>
        <taxon>Ixodidae</taxon>
        <taxon>Rhipicephalinae</taxon>
        <taxon>Rhipicephalus</taxon>
        <taxon>Rhipicephalus</taxon>
    </lineage>
</organism>
<dbReference type="PROSITE" id="PS50879">
    <property type="entry name" value="RNASE_H_1"/>
    <property type="match status" value="1"/>
</dbReference>
<dbReference type="Pfam" id="PF00075">
    <property type="entry name" value="RNase_H"/>
    <property type="match status" value="1"/>
</dbReference>
<protein>
    <submittedName>
        <fullName evidence="3">Putative tick transposon</fullName>
    </submittedName>
</protein>
<dbReference type="InterPro" id="IPR043502">
    <property type="entry name" value="DNA/RNA_pol_sf"/>
</dbReference>
<reference evidence="3" key="1">
    <citation type="submission" date="2012-11" db="EMBL/GenBank/DDBJ databases">
        <authorList>
            <person name="Lucero-Rivera Y.E."/>
            <person name="Tovar-Ramirez D."/>
        </authorList>
    </citation>
    <scope>NUCLEOTIDE SEQUENCE</scope>
    <source>
        <tissue evidence="3">Salivary gland</tissue>
    </source>
</reference>
<evidence type="ECO:0000259" key="2">
    <source>
        <dbReference type="PROSITE" id="PS50879"/>
    </source>
</evidence>
<dbReference type="InterPro" id="IPR000477">
    <property type="entry name" value="RT_dom"/>
</dbReference>
<evidence type="ECO:0000259" key="1">
    <source>
        <dbReference type="PROSITE" id="PS50878"/>
    </source>
</evidence>
<dbReference type="InterPro" id="IPR012337">
    <property type="entry name" value="RNaseH-like_sf"/>
</dbReference>
<dbReference type="Gene3D" id="3.30.420.10">
    <property type="entry name" value="Ribonuclease H-like superfamily/Ribonuclease H"/>
    <property type="match status" value="1"/>
</dbReference>
<accession>L7MBK1</accession>
<dbReference type="SUPFAM" id="SSF53098">
    <property type="entry name" value="Ribonuclease H-like"/>
    <property type="match status" value="1"/>
</dbReference>
<feature type="domain" description="RNase H type-1" evidence="2">
    <location>
        <begin position="729"/>
        <end position="863"/>
    </location>
</feature>
<dbReference type="GO" id="GO:0003676">
    <property type="term" value="F:nucleic acid binding"/>
    <property type="evidence" value="ECO:0007669"/>
    <property type="project" value="InterPro"/>
</dbReference>
<feature type="domain" description="Reverse transcriptase" evidence="1">
    <location>
        <begin position="289"/>
        <end position="562"/>
    </location>
</feature>
<proteinExistence type="evidence at transcript level"/>
<dbReference type="Pfam" id="PF00078">
    <property type="entry name" value="RVT_1"/>
    <property type="match status" value="1"/>
</dbReference>
<dbReference type="PROSITE" id="PS50878">
    <property type="entry name" value="RT_POL"/>
    <property type="match status" value="1"/>
</dbReference>
<sequence length="998" mass="114944">SLHSNIHQWKVLEIPTLCDHRYITFSWSTSSLPPQKKLTNYGRSKILTDFSNSHWFTAISQCHISLSNTLDLILNQFYSLYNNLSTRYSRLTRYGPRPGNAWWAPQLTLERKRVRAMRRRFQSCHHPVLRSHYRNAYLTASSAYKDNIRRAKTSFDKDICTTSSNRFLYGDPFKTAFEKHHTATFLPPLQNSDGTLTTTTLDSASLLLTTLIGTDHFQDDTPYHASIRSTRFTTYPWHHNDFPFTYPELSHVFRSLKTRSSPGLDNLTAPFLKQLFKYHPAFFLFIFNTALRLGHFPRVWKQGRIVFIPKPGRPLHSPHAYRPIVMNSIFGKTLERLLNHRLYYFLYHNHLLHPQQFGFTHSKSATLALYTLRKKLSTLRSTKQPAVLISLDFIGAFDSVWHDAVLHFLRQHACPRNLYLLLESFLTSRTITFQSTTGSVSAYPTIGSPQGSPLSPLLWNIIIHSLLDLPLPQDTHIQAYADDTIILVTAPSRLLLQTKSEQVLDSVTHWSLRQKVKVSPQKSFFVFFNNGHAGTSHRPPSIRLQGTYLKRQDTIRLLGVTFDSALNFHAHVDYIKHKAEVSTTRLLSFIRAHRRVDTTLITRLYHHVLSPSLTYASPVWWPTYPTQFLKSRVLSAQRTILISITGAFYTTRTSSLQVVSNIPPINLTLDRLNAEFSLFTLRQTTYYGVHSYFPSALQYPPDPFTYHPAFRLTFPYTRLTTSTACRLSKHPATHVYTDGSYLHNIAGAAFVAFNHNSSLITLRKFHLHNATTAYDAEILAFAEAIHFILISPLKKPVHLYTDCLSILMRLASTNDSDTRLINIKHQLHKCYLQHIPIHLFHVPAHTGITGNEVADTAASCARTSGLIRSSKHTLPHIRKQFQTTLKLQWHSHWQQEGPNTSLYHWIPTIHHIPHWFPPNRSLTHLLTGHGHFQYYLKRFNITYTDTCQCGSPCADEQHYFNHCPLTKHISDQLRLPNTDSISRSHYPSLLQTKRSRAL</sequence>
<reference evidence="3" key="2">
    <citation type="journal article" date="2015" name="J. Proteomics">
        <title>Sexual differences in the sialomes of the zebra tick, Rhipicephalus pulchellus.</title>
        <authorList>
            <person name="Tan A.W."/>
            <person name="Francischetti I.M."/>
            <person name="Slovak M."/>
            <person name="Kini R.M."/>
            <person name="Ribeiro J.M."/>
        </authorList>
    </citation>
    <scope>NUCLEOTIDE SEQUENCE</scope>
    <source>
        <tissue evidence="3">Salivary gland</tissue>
    </source>
</reference>
<dbReference type="InterPro" id="IPR002156">
    <property type="entry name" value="RNaseH_domain"/>
</dbReference>
<feature type="non-terminal residue" evidence="3">
    <location>
        <position position="998"/>
    </location>
</feature>
<dbReference type="InterPro" id="IPR036397">
    <property type="entry name" value="RNaseH_sf"/>
</dbReference>
<dbReference type="GO" id="GO:0042575">
    <property type="term" value="C:DNA polymerase complex"/>
    <property type="evidence" value="ECO:0007669"/>
    <property type="project" value="UniProtKB-ARBA"/>
</dbReference>
<dbReference type="EMBL" id="GACK01003634">
    <property type="protein sequence ID" value="JAA61400.1"/>
    <property type="molecule type" value="mRNA"/>
</dbReference>
<dbReference type="AlphaFoldDB" id="L7MBK1"/>